<evidence type="ECO:0000259" key="1">
    <source>
        <dbReference type="Pfam" id="PF14681"/>
    </source>
</evidence>
<dbReference type="Proteomes" id="UP001626550">
    <property type="component" value="Unassembled WGS sequence"/>
</dbReference>
<name>A0ABD2QKJ1_9PLAT</name>
<dbReference type="CDD" id="cd06223">
    <property type="entry name" value="PRTases_typeI"/>
    <property type="match status" value="1"/>
</dbReference>
<keyword evidence="3" id="KW-1185">Reference proteome</keyword>
<evidence type="ECO:0000313" key="3">
    <source>
        <dbReference type="Proteomes" id="UP001626550"/>
    </source>
</evidence>
<organism evidence="2 3">
    <name type="scientific">Cichlidogyrus casuarinus</name>
    <dbReference type="NCBI Taxonomy" id="1844966"/>
    <lineage>
        <taxon>Eukaryota</taxon>
        <taxon>Metazoa</taxon>
        <taxon>Spiralia</taxon>
        <taxon>Lophotrochozoa</taxon>
        <taxon>Platyhelminthes</taxon>
        <taxon>Monogenea</taxon>
        <taxon>Monopisthocotylea</taxon>
        <taxon>Dactylogyridea</taxon>
        <taxon>Ancyrocephalidae</taxon>
        <taxon>Cichlidogyrus</taxon>
    </lineage>
</organism>
<dbReference type="Gene3D" id="3.40.50.2020">
    <property type="match status" value="1"/>
</dbReference>
<reference evidence="2 3" key="1">
    <citation type="submission" date="2024-11" db="EMBL/GenBank/DDBJ databases">
        <title>Adaptive evolution of stress response genes in parasites aligns with host niche diversity.</title>
        <authorList>
            <person name="Hahn C."/>
            <person name="Resl P."/>
        </authorList>
    </citation>
    <scope>NUCLEOTIDE SEQUENCE [LARGE SCALE GENOMIC DNA]</scope>
    <source>
        <strain evidence="2">EGGRZ-B1_66</strain>
        <tissue evidence="2">Body</tissue>
    </source>
</reference>
<dbReference type="Pfam" id="PF14681">
    <property type="entry name" value="UPRTase"/>
    <property type="match status" value="1"/>
</dbReference>
<comment type="caution">
    <text evidence="2">The sequence shown here is derived from an EMBL/GenBank/DDBJ whole genome shotgun (WGS) entry which is preliminary data.</text>
</comment>
<evidence type="ECO:0000313" key="2">
    <source>
        <dbReference type="EMBL" id="KAL3319672.1"/>
    </source>
</evidence>
<dbReference type="AlphaFoldDB" id="A0ABD2QKJ1"/>
<gene>
    <name evidence="2" type="ORF">Ciccas_001640</name>
</gene>
<protein>
    <recommendedName>
        <fullName evidence="1">Phosphoribosyltransferase domain-containing protein</fullName>
    </recommendedName>
</protein>
<dbReference type="InterPro" id="IPR029057">
    <property type="entry name" value="PRTase-like"/>
</dbReference>
<accession>A0ABD2QKJ1</accession>
<proteinExistence type="predicted"/>
<dbReference type="SUPFAM" id="SSF53271">
    <property type="entry name" value="PRTase-like"/>
    <property type="match status" value="1"/>
</dbReference>
<sequence length="249" mass="28392">MSNSLEISCDMLNNLSVENLDNNVSSPDEAIHLSDDIIVIERTQSVLELLSILRDKLYHSFAHKYLRNTDRVSFIFNADRLIRLIIEEGLNQLPEEEVQVQTPTGEMFRGYKFTKGNCGVSVIRSGEAMERSLRQCCRNFRIGKILIEPADEVERNSARIIYAKLPSFMESRRVLLMYPILNSATVIIEAIKVLQEYQVKMDNVIILTLTSCPSAIKCVLEYAKGVRIVTSEINSLPFNDFAKKYFGTE</sequence>
<feature type="domain" description="Phosphoribosyltransferase" evidence="1">
    <location>
        <begin position="67"/>
        <end position="234"/>
    </location>
</feature>
<dbReference type="EMBL" id="JBJKFK010000111">
    <property type="protein sequence ID" value="KAL3319672.1"/>
    <property type="molecule type" value="Genomic_DNA"/>
</dbReference>
<dbReference type="InterPro" id="IPR000836">
    <property type="entry name" value="PRTase_dom"/>
</dbReference>